<dbReference type="GO" id="GO:0005739">
    <property type="term" value="C:mitochondrion"/>
    <property type="evidence" value="ECO:0007669"/>
    <property type="project" value="UniProtKB-SubCell"/>
</dbReference>
<keyword evidence="3" id="KW-0496">Mitochondrion</keyword>
<dbReference type="FunFam" id="3.30.830.10:FF:000021">
    <property type="entry name" value="Cytochrome b-c1 complex subunit 2"/>
    <property type="match status" value="1"/>
</dbReference>
<keyword evidence="2" id="KW-0809">Transit peptide</keyword>
<feature type="domain" description="Peptidase M16 C-terminal" evidence="5">
    <location>
        <begin position="193"/>
        <end position="365"/>
    </location>
</feature>
<evidence type="ECO:0000259" key="4">
    <source>
        <dbReference type="Pfam" id="PF00675"/>
    </source>
</evidence>
<dbReference type="GeneID" id="108627930"/>
<dbReference type="Pfam" id="PF00675">
    <property type="entry name" value="Peptidase_M16"/>
    <property type="match status" value="1"/>
</dbReference>
<dbReference type="Pfam" id="PF05193">
    <property type="entry name" value="Peptidase_M16_C"/>
    <property type="match status" value="1"/>
</dbReference>
<name>A0AAJ7NA04_9HYME</name>
<dbReference type="InterPro" id="IPR050361">
    <property type="entry name" value="MPP/UQCRC_Complex"/>
</dbReference>
<dbReference type="SUPFAM" id="SSF63411">
    <property type="entry name" value="LuxS/MPP-like metallohydrolase"/>
    <property type="match status" value="2"/>
</dbReference>
<dbReference type="GO" id="GO:0046872">
    <property type="term" value="F:metal ion binding"/>
    <property type="evidence" value="ECO:0007669"/>
    <property type="project" value="InterPro"/>
</dbReference>
<evidence type="ECO:0000313" key="6">
    <source>
        <dbReference type="Proteomes" id="UP000694925"/>
    </source>
</evidence>
<dbReference type="KEGG" id="ccal:108627930"/>
<dbReference type="InterPro" id="IPR011249">
    <property type="entry name" value="Metalloenz_LuxS/M16"/>
</dbReference>
<accession>A0AAJ7NA04</accession>
<dbReference type="FunFam" id="3.30.830.10:FF:000039">
    <property type="entry name" value="Ubiquinol-cytochrome c reductase core subunit 2"/>
    <property type="match status" value="1"/>
</dbReference>
<protein>
    <submittedName>
        <fullName evidence="7">Cytochrome b-c1 complex subunit 2, mitochondrial</fullName>
    </submittedName>
</protein>
<proteinExistence type="predicted"/>
<dbReference type="CTD" id="39846"/>
<sequence>MVGSVVRPSLLRGSTVRHYAAAAAAQACASATPEIKVLTNKVTVATCDSNSPVAQVSIVFRAGSRNETHDTQGTAHYLRICAGLSTSNASAFAITRNIQQLGGNLVTTQDRETIAYTLQITRNNLVEALKYLESAATKQVFKPWEVSDELPRLKYELATLPDTAVVIDLLHKAAFRNSGLGNSLFCSPHQVGKINSETLQHFVNSWCTAPRCAVVGTGVALSELAALGSNLTIGSGDNANEKAKYSGGEVRNETGAPLTQVALAVEGVSLKSDKDVLACAVLQRASGCGPRVKWGSTVSPLNKQVASAAGSELFGVSTFNASYSDSGLFGVVLCSPPNVAGSLTKAAAKWLKSLNVLESDVARGKNILKTEVLDAADNSTSLLESLQQQALLKGQITSPTALVNAIDKVTAADIKAVADKLAKGNLSLAATGNLKTIPYVDELK</sequence>
<dbReference type="Proteomes" id="UP000694925">
    <property type="component" value="Unplaced"/>
</dbReference>
<dbReference type="Gene3D" id="3.30.830.10">
    <property type="entry name" value="Metalloenzyme, LuxS/M16 peptidase-like"/>
    <property type="match status" value="2"/>
</dbReference>
<comment type="subcellular location">
    <subcellularLocation>
        <location evidence="1">Mitochondrion</location>
    </subcellularLocation>
</comment>
<reference evidence="7" key="1">
    <citation type="submission" date="2025-08" db="UniProtKB">
        <authorList>
            <consortium name="RefSeq"/>
        </authorList>
    </citation>
    <scope>IDENTIFICATION</scope>
    <source>
        <tissue evidence="7">Whole body</tissue>
    </source>
</reference>
<dbReference type="RefSeq" id="XP_017885018.1">
    <property type="nucleotide sequence ID" value="XM_018029529.2"/>
</dbReference>
<dbReference type="InterPro" id="IPR007863">
    <property type="entry name" value="Peptidase_M16_C"/>
</dbReference>
<dbReference type="AlphaFoldDB" id="A0AAJ7NA04"/>
<dbReference type="InterPro" id="IPR011765">
    <property type="entry name" value="Pept_M16_N"/>
</dbReference>
<gene>
    <name evidence="7" type="primary">LOC108627930</name>
</gene>
<dbReference type="GO" id="GO:0016020">
    <property type="term" value="C:membrane"/>
    <property type="evidence" value="ECO:0007669"/>
    <property type="project" value="UniProtKB-ARBA"/>
</dbReference>
<evidence type="ECO:0000256" key="2">
    <source>
        <dbReference type="ARBA" id="ARBA00022946"/>
    </source>
</evidence>
<dbReference type="PANTHER" id="PTHR11851:SF226">
    <property type="entry name" value="CYTOCHROME B-C1 COMPLEX SUBUNIT 2, MITOCHONDRIAL"/>
    <property type="match status" value="1"/>
</dbReference>
<dbReference type="PANTHER" id="PTHR11851">
    <property type="entry name" value="METALLOPROTEASE"/>
    <property type="match status" value="1"/>
</dbReference>
<evidence type="ECO:0000259" key="5">
    <source>
        <dbReference type="Pfam" id="PF05193"/>
    </source>
</evidence>
<evidence type="ECO:0000256" key="1">
    <source>
        <dbReference type="ARBA" id="ARBA00004173"/>
    </source>
</evidence>
<evidence type="ECO:0000313" key="7">
    <source>
        <dbReference type="RefSeq" id="XP_017885018.1"/>
    </source>
</evidence>
<keyword evidence="6" id="KW-1185">Reference proteome</keyword>
<organism evidence="6 7">
    <name type="scientific">Ceratina calcarata</name>
    <dbReference type="NCBI Taxonomy" id="156304"/>
    <lineage>
        <taxon>Eukaryota</taxon>
        <taxon>Metazoa</taxon>
        <taxon>Ecdysozoa</taxon>
        <taxon>Arthropoda</taxon>
        <taxon>Hexapoda</taxon>
        <taxon>Insecta</taxon>
        <taxon>Pterygota</taxon>
        <taxon>Neoptera</taxon>
        <taxon>Endopterygota</taxon>
        <taxon>Hymenoptera</taxon>
        <taxon>Apocrita</taxon>
        <taxon>Aculeata</taxon>
        <taxon>Apoidea</taxon>
        <taxon>Anthophila</taxon>
        <taxon>Apidae</taxon>
        <taxon>Ceratina</taxon>
        <taxon>Zadontomerus</taxon>
    </lineage>
</organism>
<feature type="domain" description="Peptidase M16 N-terminal" evidence="4">
    <location>
        <begin position="44"/>
        <end position="186"/>
    </location>
</feature>
<dbReference type="PROSITE" id="PS51257">
    <property type="entry name" value="PROKAR_LIPOPROTEIN"/>
    <property type="match status" value="1"/>
</dbReference>
<evidence type="ECO:0000256" key="3">
    <source>
        <dbReference type="ARBA" id="ARBA00023128"/>
    </source>
</evidence>